<accession>A0A8S4QA26</accession>
<gene>
    <name evidence="2" type="primary">jg23361</name>
    <name evidence="2" type="ORF">PAEG_LOCUS107</name>
</gene>
<organism evidence="2 3">
    <name type="scientific">Pararge aegeria aegeria</name>
    <dbReference type="NCBI Taxonomy" id="348720"/>
    <lineage>
        <taxon>Eukaryota</taxon>
        <taxon>Metazoa</taxon>
        <taxon>Ecdysozoa</taxon>
        <taxon>Arthropoda</taxon>
        <taxon>Hexapoda</taxon>
        <taxon>Insecta</taxon>
        <taxon>Pterygota</taxon>
        <taxon>Neoptera</taxon>
        <taxon>Endopterygota</taxon>
        <taxon>Lepidoptera</taxon>
        <taxon>Glossata</taxon>
        <taxon>Ditrysia</taxon>
        <taxon>Papilionoidea</taxon>
        <taxon>Nymphalidae</taxon>
        <taxon>Satyrinae</taxon>
        <taxon>Satyrini</taxon>
        <taxon>Parargina</taxon>
        <taxon>Pararge</taxon>
    </lineage>
</organism>
<sequence>AGAGDEGGAHHQQAVAVRGLRHPGRLPGRQGVRQRPAQAGPARGARAAGTGAAHWPLSDFL</sequence>
<feature type="non-terminal residue" evidence="2">
    <location>
        <position position="61"/>
    </location>
</feature>
<reference evidence="2" key="1">
    <citation type="submission" date="2022-03" db="EMBL/GenBank/DDBJ databases">
        <authorList>
            <person name="Lindestad O."/>
        </authorList>
    </citation>
    <scope>NUCLEOTIDE SEQUENCE</scope>
</reference>
<evidence type="ECO:0000256" key="1">
    <source>
        <dbReference type="SAM" id="MobiDB-lite"/>
    </source>
</evidence>
<protein>
    <submittedName>
        <fullName evidence="2">Jg23361 protein</fullName>
    </submittedName>
</protein>
<feature type="region of interest" description="Disordered" evidence="1">
    <location>
        <begin position="1"/>
        <end position="61"/>
    </location>
</feature>
<name>A0A8S4QA26_9NEOP</name>
<evidence type="ECO:0000313" key="2">
    <source>
        <dbReference type="EMBL" id="CAH2207486.1"/>
    </source>
</evidence>
<feature type="compositionally biased region" description="Low complexity" evidence="1">
    <location>
        <begin position="25"/>
        <end position="53"/>
    </location>
</feature>
<dbReference type="Proteomes" id="UP000838756">
    <property type="component" value="Unassembled WGS sequence"/>
</dbReference>
<dbReference type="EMBL" id="CAKXAJ010000351">
    <property type="protein sequence ID" value="CAH2207486.1"/>
    <property type="molecule type" value="Genomic_DNA"/>
</dbReference>
<comment type="caution">
    <text evidence="2">The sequence shown here is derived from an EMBL/GenBank/DDBJ whole genome shotgun (WGS) entry which is preliminary data.</text>
</comment>
<keyword evidence="3" id="KW-1185">Reference proteome</keyword>
<evidence type="ECO:0000313" key="3">
    <source>
        <dbReference type="Proteomes" id="UP000838756"/>
    </source>
</evidence>
<dbReference type="AlphaFoldDB" id="A0A8S4QA26"/>
<feature type="non-terminal residue" evidence="2">
    <location>
        <position position="1"/>
    </location>
</feature>
<proteinExistence type="predicted"/>